<name>A0A1H5VT87_9ACTN</name>
<dbReference type="OrthoDB" id="3625992at2"/>
<keyword evidence="2" id="KW-0238">DNA-binding</keyword>
<accession>A0A1H5VT87</accession>
<dbReference type="SUPFAM" id="SSF82607">
    <property type="entry name" value="YbaB-like"/>
    <property type="match status" value="1"/>
</dbReference>
<dbReference type="EMBL" id="FNVT01000001">
    <property type="protein sequence ID" value="SEF89747.1"/>
    <property type="molecule type" value="Genomic_DNA"/>
</dbReference>
<dbReference type="RefSeq" id="WP_103954440.1">
    <property type="nucleotide sequence ID" value="NZ_FNVT01000001.1"/>
</dbReference>
<evidence type="ECO:0000313" key="2">
    <source>
        <dbReference type="EMBL" id="SEF89747.1"/>
    </source>
</evidence>
<evidence type="ECO:0000256" key="1">
    <source>
        <dbReference type="SAM" id="Coils"/>
    </source>
</evidence>
<dbReference type="Pfam" id="PF02575">
    <property type="entry name" value="YbaB_DNA_bd"/>
    <property type="match status" value="1"/>
</dbReference>
<gene>
    <name evidence="2" type="ORF">SAMN05444920_101960</name>
</gene>
<dbReference type="InterPro" id="IPR036894">
    <property type="entry name" value="YbaB-like_sf"/>
</dbReference>
<dbReference type="Gene3D" id="3.30.1310.10">
    <property type="entry name" value="Nucleoid-associated protein YbaB-like domain"/>
    <property type="match status" value="1"/>
</dbReference>
<dbReference type="InterPro" id="IPR004401">
    <property type="entry name" value="YbaB/EbfC"/>
</dbReference>
<protein>
    <submittedName>
        <fullName evidence="2">Conserved DNA-binding protein YbaB</fullName>
    </submittedName>
</protein>
<dbReference type="GO" id="GO:0003677">
    <property type="term" value="F:DNA binding"/>
    <property type="evidence" value="ECO:0007669"/>
    <property type="project" value="UniProtKB-KW"/>
</dbReference>
<evidence type="ECO:0000313" key="3">
    <source>
        <dbReference type="Proteomes" id="UP000236732"/>
    </source>
</evidence>
<dbReference type="Proteomes" id="UP000236732">
    <property type="component" value="Unassembled WGS sequence"/>
</dbReference>
<sequence length="134" mass="15041">MGSEDRPDVAAMRAYADELRDTFNRLQDEGSELHARAKAVQVTETSRDGLVTVTVGARGDLVRLDLDPRIYRRPDARHLADTIAETTRRAAARAQERITEIFEPVIPPEQFRAHLDGDLETVLAMLADQMEGNR</sequence>
<feature type="coiled-coil region" evidence="1">
    <location>
        <begin position="9"/>
        <end position="36"/>
    </location>
</feature>
<organism evidence="2 3">
    <name type="scientific">Nonomuraea solani</name>
    <dbReference type="NCBI Taxonomy" id="1144553"/>
    <lineage>
        <taxon>Bacteria</taxon>
        <taxon>Bacillati</taxon>
        <taxon>Actinomycetota</taxon>
        <taxon>Actinomycetes</taxon>
        <taxon>Streptosporangiales</taxon>
        <taxon>Streptosporangiaceae</taxon>
        <taxon>Nonomuraea</taxon>
    </lineage>
</organism>
<proteinExistence type="predicted"/>
<keyword evidence="3" id="KW-1185">Reference proteome</keyword>
<reference evidence="2 3" key="1">
    <citation type="submission" date="2016-10" db="EMBL/GenBank/DDBJ databases">
        <authorList>
            <person name="de Groot N.N."/>
        </authorList>
    </citation>
    <scope>NUCLEOTIDE SEQUENCE [LARGE SCALE GENOMIC DNA]</scope>
    <source>
        <strain evidence="2 3">CGMCC 4.7037</strain>
    </source>
</reference>
<dbReference type="AlphaFoldDB" id="A0A1H5VT87"/>
<keyword evidence="1" id="KW-0175">Coiled coil</keyword>